<evidence type="ECO:0000313" key="5">
    <source>
        <dbReference type="RefSeq" id="XP_032326431.1"/>
    </source>
</evidence>
<dbReference type="RefSeq" id="XP_032326431.1">
    <property type="nucleotide sequence ID" value="XM_032470540.1"/>
</dbReference>
<dbReference type="InterPro" id="IPR053297">
    <property type="entry name" value="Dynactin-associated"/>
</dbReference>
<keyword evidence="2" id="KW-0812">Transmembrane</keyword>
<feature type="domain" description="CLLAC-motif containing" evidence="3">
    <location>
        <begin position="103"/>
        <end position="130"/>
    </location>
</feature>
<sequence length="208" mass="21325">MHELKKYFWSSACSIASSKMNRKHGKYAVNIEHSENQAPVTCSNDQEAHSSVCWCPPSNGVTGDVPSSLTGVCVNPGVLAQSGYPLTDLSHAQVKENSCNNGSLWKVFLACLLACVITTAIGVLIICLVNNGGNGSPSIVIQVPTMSREPAVTTPGTTATTSQPTVTTSSAGLTATTTSTESTTSAASTENIATATTSAAPTAPTTSS</sequence>
<dbReference type="PANTHER" id="PTHR35349:SF7">
    <property type="entry name" value="DYNACTIN-ASSOCIATED PROTEIN"/>
    <property type="match status" value="1"/>
</dbReference>
<accession>A0A8B8S880</accession>
<dbReference type="GeneID" id="102521078"/>
<name>A0A8B8S880_CAMFR</name>
<dbReference type="InterPro" id="IPR031379">
    <property type="entry name" value="CLLAC"/>
</dbReference>
<organism evidence="4 5">
    <name type="scientific">Camelus ferus</name>
    <name type="common">Wild bactrian camel</name>
    <name type="synonym">Camelus bactrianus ferus</name>
    <dbReference type="NCBI Taxonomy" id="419612"/>
    <lineage>
        <taxon>Eukaryota</taxon>
        <taxon>Metazoa</taxon>
        <taxon>Chordata</taxon>
        <taxon>Craniata</taxon>
        <taxon>Vertebrata</taxon>
        <taxon>Euteleostomi</taxon>
        <taxon>Mammalia</taxon>
        <taxon>Eutheria</taxon>
        <taxon>Laurasiatheria</taxon>
        <taxon>Artiodactyla</taxon>
        <taxon>Tylopoda</taxon>
        <taxon>Camelidae</taxon>
        <taxon>Camelus</taxon>
    </lineage>
</organism>
<keyword evidence="2" id="KW-1133">Transmembrane helix</keyword>
<evidence type="ECO:0000256" key="2">
    <source>
        <dbReference type="SAM" id="Phobius"/>
    </source>
</evidence>
<feature type="transmembrane region" description="Helical" evidence="2">
    <location>
        <begin position="107"/>
        <end position="129"/>
    </location>
</feature>
<dbReference type="Pfam" id="PF15675">
    <property type="entry name" value="CLLAC"/>
    <property type="match status" value="1"/>
</dbReference>
<dbReference type="GO" id="GO:0005794">
    <property type="term" value="C:Golgi apparatus"/>
    <property type="evidence" value="ECO:0007669"/>
    <property type="project" value="TreeGrafter"/>
</dbReference>
<proteinExistence type="predicted"/>
<keyword evidence="4" id="KW-1185">Reference proteome</keyword>
<reference evidence="5" key="1">
    <citation type="submission" date="2025-08" db="UniProtKB">
        <authorList>
            <consortium name="RefSeq"/>
        </authorList>
    </citation>
    <scope>IDENTIFICATION</scope>
    <source>
        <tissue evidence="5">Ear skin</tissue>
    </source>
</reference>
<evidence type="ECO:0000313" key="4">
    <source>
        <dbReference type="Proteomes" id="UP000694856"/>
    </source>
</evidence>
<dbReference type="PANTHER" id="PTHR35349">
    <property type="entry name" value="DYNACTIN-ASSOCIATED PROTEIN"/>
    <property type="match status" value="1"/>
</dbReference>
<protein>
    <submittedName>
        <fullName evidence="5">Dynactin-associated protein</fullName>
    </submittedName>
</protein>
<dbReference type="KEGG" id="cfr:102521078"/>
<feature type="region of interest" description="Disordered" evidence="1">
    <location>
        <begin position="150"/>
        <end position="208"/>
    </location>
</feature>
<evidence type="ECO:0000259" key="3">
    <source>
        <dbReference type="Pfam" id="PF15675"/>
    </source>
</evidence>
<dbReference type="GO" id="GO:0005886">
    <property type="term" value="C:plasma membrane"/>
    <property type="evidence" value="ECO:0007669"/>
    <property type="project" value="TreeGrafter"/>
</dbReference>
<gene>
    <name evidence="5" type="primary">LOC102521078</name>
</gene>
<dbReference type="AlphaFoldDB" id="A0A8B8S880"/>
<dbReference type="Proteomes" id="UP000694856">
    <property type="component" value="Chromosome 30"/>
</dbReference>
<keyword evidence="2" id="KW-0472">Membrane</keyword>
<evidence type="ECO:0000256" key="1">
    <source>
        <dbReference type="SAM" id="MobiDB-lite"/>
    </source>
</evidence>